<protein>
    <recommendedName>
        <fullName evidence="2">Peptidase C14 caspase domain-containing protein</fullName>
    </recommendedName>
</protein>
<evidence type="ECO:0000256" key="1">
    <source>
        <dbReference type="SAM" id="MobiDB-lite"/>
    </source>
</evidence>
<dbReference type="RefSeq" id="WP_073595407.1">
    <property type="nucleotide sequence ID" value="NZ_MRCE01000022.1"/>
</dbReference>
<dbReference type="STRING" id="454136.NIES2119_20755"/>
<proteinExistence type="predicted"/>
<dbReference type="InterPro" id="IPR029030">
    <property type="entry name" value="Caspase-like_dom_sf"/>
</dbReference>
<accession>A0A1U7IEV1</accession>
<gene>
    <name evidence="3" type="ORF">NIES2119_20755</name>
</gene>
<dbReference type="PANTHER" id="PTHR22576">
    <property type="entry name" value="MUCOSA ASSOCIATED LYMPHOID TISSUE LYMPHOMA TRANSLOCATION PROTEIN 1/PARACASPASE"/>
    <property type="match status" value="1"/>
</dbReference>
<dbReference type="InterPro" id="IPR052039">
    <property type="entry name" value="Caspase-related_regulators"/>
</dbReference>
<dbReference type="SUPFAM" id="SSF52129">
    <property type="entry name" value="Caspase-like"/>
    <property type="match status" value="1"/>
</dbReference>
<reference evidence="3 4" key="1">
    <citation type="submission" date="2016-11" db="EMBL/GenBank/DDBJ databases">
        <title>Draft Genome Sequences of Nine Cyanobacterial Strains from Diverse Habitats.</title>
        <authorList>
            <person name="Zhu T."/>
            <person name="Hou S."/>
            <person name="Lu X."/>
            <person name="Hess W.R."/>
        </authorList>
    </citation>
    <scope>NUCLEOTIDE SEQUENCE [LARGE SCALE GENOMIC DNA]</scope>
    <source>
        <strain evidence="3 4">IAM M-71</strain>
    </source>
</reference>
<evidence type="ECO:0000259" key="2">
    <source>
        <dbReference type="Pfam" id="PF00656"/>
    </source>
</evidence>
<dbReference type="GO" id="GO:0006508">
    <property type="term" value="P:proteolysis"/>
    <property type="evidence" value="ECO:0007669"/>
    <property type="project" value="InterPro"/>
</dbReference>
<dbReference type="AlphaFoldDB" id="A0A1U7IEV1"/>
<organism evidence="3 4">
    <name type="scientific">[Phormidium ambiguum] IAM M-71</name>
    <dbReference type="NCBI Taxonomy" id="454136"/>
    <lineage>
        <taxon>Bacteria</taxon>
        <taxon>Bacillati</taxon>
        <taxon>Cyanobacteriota</taxon>
        <taxon>Cyanophyceae</taxon>
        <taxon>Oscillatoriophycideae</taxon>
        <taxon>Aerosakkonematales</taxon>
        <taxon>Aerosakkonemataceae</taxon>
        <taxon>Floridanema</taxon>
    </lineage>
</organism>
<evidence type="ECO:0000313" key="3">
    <source>
        <dbReference type="EMBL" id="OKH35443.1"/>
    </source>
</evidence>
<dbReference type="EMBL" id="MRCE01000022">
    <property type="protein sequence ID" value="OKH35443.1"/>
    <property type="molecule type" value="Genomic_DNA"/>
</dbReference>
<dbReference type="GO" id="GO:0004197">
    <property type="term" value="F:cysteine-type endopeptidase activity"/>
    <property type="evidence" value="ECO:0007669"/>
    <property type="project" value="InterPro"/>
</dbReference>
<comment type="caution">
    <text evidence="3">The sequence shown here is derived from an EMBL/GenBank/DDBJ whole genome shotgun (WGS) entry which is preliminary data.</text>
</comment>
<dbReference type="InterPro" id="IPR011600">
    <property type="entry name" value="Pept_C14_caspase"/>
</dbReference>
<dbReference type="Gene3D" id="3.40.50.1460">
    <property type="match status" value="1"/>
</dbReference>
<feature type="region of interest" description="Disordered" evidence="1">
    <location>
        <begin position="290"/>
        <end position="324"/>
    </location>
</feature>
<dbReference type="PANTHER" id="PTHR22576:SF37">
    <property type="entry name" value="MUCOSA-ASSOCIATED LYMPHOID TISSUE LYMPHOMA TRANSLOCATION PROTEIN 1"/>
    <property type="match status" value="1"/>
</dbReference>
<dbReference type="OrthoDB" id="581349at2"/>
<sequence length="572" mass="62404">MSNQWLITIGINQYQHFQPLNYAQADAQGLWNLVVSRGSFMPDRCLLLTDTSPFIEGQSTYPSGENLKQWLDHLCQQAIKKDDLVWLFFSGYGVKWEGQDYLMPIDGNPDDVSATGISIRDIYEKLKSSKAGTILVLLDMNHQQEYQDGSTVVGNQTVELAREMEIPTVLSCQPGQFSYEVGELQHGLFTGALLEGLRSGAGLTLASLKRFLSERVPELSQNYSRPLQEPVVVVNPPGKSHQVILPEQPVFVGSQNGERNSATAQLVGGGTTVASAVAASSVENPFQAALRNQQEAATTTSSTSPSNGQPKPADTAGNDDEDDENSSLWQQILLWGGGLALLLLLLLTTLGRNIFFPATEQAGSGGDSQVGTVTPTGKLTPLDRAQILLRGNQANSYVLAIRQASQIKPGEPQYREAQASIERWSRNILDIAQGRANTRNYRGAIAAASMVPQDPQPIFTEAEKLIRQWTPLAKRQQANQVVLSTAKGLIRPNSASSYVQAINMARKIPQGDPGYVQAQASINLWSQNILNLARQRANEGNFRLAVVTANLVPANTIAYNPARQAIAQWQTR</sequence>
<dbReference type="Proteomes" id="UP000185860">
    <property type="component" value="Unassembled WGS sequence"/>
</dbReference>
<dbReference type="Pfam" id="PF00656">
    <property type="entry name" value="Peptidase_C14"/>
    <property type="match status" value="1"/>
</dbReference>
<name>A0A1U7IEV1_9CYAN</name>
<evidence type="ECO:0000313" key="4">
    <source>
        <dbReference type="Proteomes" id="UP000185860"/>
    </source>
</evidence>
<feature type="domain" description="Peptidase C14 caspase" evidence="2">
    <location>
        <begin position="7"/>
        <end position="220"/>
    </location>
</feature>